<organism evidence="2 3">
    <name type="scientific">Paenibacillus cremeus</name>
    <dbReference type="NCBI Taxonomy" id="2163881"/>
    <lineage>
        <taxon>Bacteria</taxon>
        <taxon>Bacillati</taxon>
        <taxon>Bacillota</taxon>
        <taxon>Bacilli</taxon>
        <taxon>Bacillales</taxon>
        <taxon>Paenibacillaceae</taxon>
        <taxon>Paenibacillus</taxon>
    </lineage>
</organism>
<evidence type="ECO:0000313" key="2">
    <source>
        <dbReference type="EMBL" id="TVY10280.1"/>
    </source>
</evidence>
<dbReference type="AlphaFoldDB" id="A0A559KDT0"/>
<proteinExistence type="predicted"/>
<dbReference type="Pfam" id="PF01261">
    <property type="entry name" value="AP_endonuc_2"/>
    <property type="match status" value="1"/>
</dbReference>
<feature type="domain" description="Xylose isomerase-like TIM barrel" evidence="1">
    <location>
        <begin position="20"/>
        <end position="242"/>
    </location>
</feature>
<dbReference type="GO" id="GO:0016853">
    <property type="term" value="F:isomerase activity"/>
    <property type="evidence" value="ECO:0007669"/>
    <property type="project" value="UniProtKB-KW"/>
</dbReference>
<sequence length="275" mass="30620">MVTLSAFADEISPDLEVQLDVLASEGISHLEFRGVWGKNVLKLTDEEIAKVKERLDARGFKLSSIGSPIGKIKITDSFEPHLEEFKRAIYLAKYFGAPNIRLFSFFLPEGEDPSAYRDEVLSRMKQLVTLAEQEGVQLLHENEKDIYGDISERCLDIVQSCDSPNLRCAFDPANFVQCGVRPMTEAHPLLAPYITYYHIKDALMESRKVVPAGEGDGQLQELISVLKKQGFGGFLSLEPHLSSAEAFKGFSGPGAFVLAVRALKKLLVEAKLEWN</sequence>
<dbReference type="Gene3D" id="3.20.20.150">
    <property type="entry name" value="Divalent-metal-dependent TIM barrel enzymes"/>
    <property type="match status" value="1"/>
</dbReference>
<name>A0A559KDT0_9BACL</name>
<dbReference type="EMBL" id="VNJI01000009">
    <property type="protein sequence ID" value="TVY10280.1"/>
    <property type="molecule type" value="Genomic_DNA"/>
</dbReference>
<dbReference type="SUPFAM" id="SSF51658">
    <property type="entry name" value="Xylose isomerase-like"/>
    <property type="match status" value="1"/>
</dbReference>
<dbReference type="InterPro" id="IPR036237">
    <property type="entry name" value="Xyl_isomerase-like_sf"/>
</dbReference>
<comment type="caution">
    <text evidence="2">The sequence shown here is derived from an EMBL/GenBank/DDBJ whole genome shotgun (WGS) entry which is preliminary data.</text>
</comment>
<dbReference type="OrthoDB" id="9815124at2"/>
<dbReference type="RefSeq" id="WP_144845862.1">
    <property type="nucleotide sequence ID" value="NZ_VNJI01000009.1"/>
</dbReference>
<reference evidence="2 3" key="1">
    <citation type="submission" date="2019-07" db="EMBL/GenBank/DDBJ databases">
        <authorList>
            <person name="Kim J."/>
        </authorList>
    </citation>
    <scope>NUCLEOTIDE SEQUENCE [LARGE SCALE GENOMIC DNA]</scope>
    <source>
        <strain evidence="2 3">JC52</strain>
    </source>
</reference>
<dbReference type="InterPro" id="IPR013022">
    <property type="entry name" value="Xyl_isomerase-like_TIM-brl"/>
</dbReference>
<accession>A0A559KDT0</accession>
<gene>
    <name evidence="2" type="ORF">FPZ49_09470</name>
</gene>
<evidence type="ECO:0000313" key="3">
    <source>
        <dbReference type="Proteomes" id="UP000317036"/>
    </source>
</evidence>
<dbReference type="PANTHER" id="PTHR12110:SF53">
    <property type="entry name" value="BLR5974 PROTEIN"/>
    <property type="match status" value="1"/>
</dbReference>
<dbReference type="InterPro" id="IPR050312">
    <property type="entry name" value="IolE/XylAMocC-like"/>
</dbReference>
<dbReference type="PANTHER" id="PTHR12110">
    <property type="entry name" value="HYDROXYPYRUVATE ISOMERASE"/>
    <property type="match status" value="1"/>
</dbReference>
<protein>
    <submittedName>
        <fullName evidence="2">Sugar phosphate isomerase/epimerase</fullName>
    </submittedName>
</protein>
<dbReference type="Proteomes" id="UP000317036">
    <property type="component" value="Unassembled WGS sequence"/>
</dbReference>
<evidence type="ECO:0000259" key="1">
    <source>
        <dbReference type="Pfam" id="PF01261"/>
    </source>
</evidence>
<keyword evidence="2" id="KW-0413">Isomerase</keyword>
<keyword evidence="3" id="KW-1185">Reference proteome</keyword>